<sequence>MHPRLFAQMLARVGTTSAVAALVFAVVAATTSNQPGYAGYAGRNKFFCAQENGETVTKVITSRGPETFIRWVVKDFKQFPPLKRCNLVSNRFLRYYDNGSIFITSRDNFNGYPVLCISDQKGAPCTSDNILVTLRPGEDAGLALKQIIAFRRGTGTTTIELSGSQYITYEQGDLYLDVKKLVDSTDSKDNDQSSVTTKPRSQTVEPRF</sequence>
<reference evidence="4" key="1">
    <citation type="journal article" date="2021" name="Science">
        <title>Hunting the eagle killer: A cyanobacterial neurotoxin causes vacuolar myelinopathy.</title>
        <authorList>
            <person name="Breinlinger S."/>
            <person name="Phillips T.J."/>
            <person name="Haram B.N."/>
            <person name="Mares J."/>
            <person name="Martinez Yerena J.A."/>
            <person name="Hrouzek P."/>
            <person name="Sobotka R."/>
            <person name="Henderson W.M."/>
            <person name="Schmieder P."/>
            <person name="Williams S.M."/>
            <person name="Lauderdale J.D."/>
            <person name="Wilde H.D."/>
            <person name="Gerrin W."/>
            <person name="Kust A."/>
            <person name="Washington J.W."/>
            <person name="Wagner C."/>
            <person name="Geier B."/>
            <person name="Liebeke M."/>
            <person name="Enke H."/>
            <person name="Niedermeyer T.H.J."/>
            <person name="Wilde S.B."/>
        </authorList>
    </citation>
    <scope>NUCLEOTIDE SEQUENCE [LARGE SCALE GENOMIC DNA]</scope>
    <source>
        <strain evidence="4">Thurmond2011</strain>
    </source>
</reference>
<dbReference type="Proteomes" id="UP000667802">
    <property type="component" value="Unassembled WGS sequence"/>
</dbReference>
<proteinExistence type="predicted"/>
<dbReference type="Pfam" id="PF14218">
    <property type="entry name" value="COP23"/>
    <property type="match status" value="1"/>
</dbReference>
<gene>
    <name evidence="3" type="ORF">G7B40_013880</name>
</gene>
<keyword evidence="4" id="KW-1185">Reference proteome</keyword>
<keyword evidence="2" id="KW-0732">Signal</keyword>
<dbReference type="InterPro" id="IPR025478">
    <property type="entry name" value="COP23"/>
</dbReference>
<evidence type="ECO:0000256" key="2">
    <source>
        <dbReference type="SAM" id="SignalP"/>
    </source>
</evidence>
<feature type="region of interest" description="Disordered" evidence="1">
    <location>
        <begin position="184"/>
        <end position="208"/>
    </location>
</feature>
<feature type="chain" id="PRO_5042972117" evidence="2">
    <location>
        <begin position="21"/>
        <end position="208"/>
    </location>
</feature>
<evidence type="ECO:0000313" key="4">
    <source>
        <dbReference type="Proteomes" id="UP000667802"/>
    </source>
</evidence>
<protein>
    <submittedName>
        <fullName evidence="3">COP23 domain-containing protein</fullName>
    </submittedName>
</protein>
<dbReference type="EMBL" id="JAALHA020000005">
    <property type="protein sequence ID" value="MDR9895648.1"/>
    <property type="molecule type" value="Genomic_DNA"/>
</dbReference>
<dbReference type="AlphaFoldDB" id="A0AAP5I9G6"/>
<organism evidence="3 4">
    <name type="scientific">Aetokthonos hydrillicola Thurmond2011</name>
    <dbReference type="NCBI Taxonomy" id="2712845"/>
    <lineage>
        <taxon>Bacteria</taxon>
        <taxon>Bacillati</taxon>
        <taxon>Cyanobacteriota</taxon>
        <taxon>Cyanophyceae</taxon>
        <taxon>Nostocales</taxon>
        <taxon>Hapalosiphonaceae</taxon>
        <taxon>Aetokthonos</taxon>
    </lineage>
</organism>
<feature type="signal peptide" evidence="2">
    <location>
        <begin position="1"/>
        <end position="20"/>
    </location>
</feature>
<name>A0AAP5I9G6_9CYAN</name>
<feature type="compositionally biased region" description="Polar residues" evidence="1">
    <location>
        <begin position="192"/>
        <end position="208"/>
    </location>
</feature>
<evidence type="ECO:0000256" key="1">
    <source>
        <dbReference type="SAM" id="MobiDB-lite"/>
    </source>
</evidence>
<evidence type="ECO:0000313" key="3">
    <source>
        <dbReference type="EMBL" id="MDR9895648.1"/>
    </source>
</evidence>
<accession>A0AAP5I9G6</accession>
<dbReference type="RefSeq" id="WP_208342247.1">
    <property type="nucleotide sequence ID" value="NZ_CAWQFN010000127.1"/>
</dbReference>
<comment type="caution">
    <text evidence="3">The sequence shown here is derived from an EMBL/GenBank/DDBJ whole genome shotgun (WGS) entry which is preliminary data.</text>
</comment>